<reference evidence="1" key="1">
    <citation type="submission" date="2023-05" db="EMBL/GenBank/DDBJ databases">
        <authorList>
            <person name="Zhang X."/>
        </authorList>
    </citation>
    <scope>NUCLEOTIDE SEQUENCE</scope>
    <source>
        <strain evidence="1">BD1B2-1</strain>
    </source>
</reference>
<evidence type="ECO:0000313" key="1">
    <source>
        <dbReference type="EMBL" id="MDJ1500459.1"/>
    </source>
</evidence>
<sequence>MPLIKTIQEVKNYVSVGINNEFETITPDLIQAHDRVLKLLGSTQYTALETAYDAGPVTGEIKSLLEFCQGIITNLCYAEFITPGQLDISDSGFRIQVDGEYKTAFQWQIDDLKLYFRKKAADKEEKMLAFLEEKSSTFPDWANSPASTLFRQYFINSTSEYQDHYNIASSRLTFLALIPTMKYTETFSIEPNISPALFAKLKDQIQNKTLTDKNKLLITYIQPAVAYLTICNAIDELPVEIKENALVVNEYRATGENYRQQATASDKLLVSKKASACVKGNDYLQRLIAFLNANADDYPEYKDSGLYKPPTETIFVDRSSKHLYGGF</sequence>
<proteinExistence type="predicted"/>
<accession>A0AAE3QYN1</accession>
<dbReference type="EMBL" id="JASJOU010000002">
    <property type="protein sequence ID" value="MDJ1500459.1"/>
    <property type="molecule type" value="Genomic_DNA"/>
</dbReference>
<name>A0AAE3QYN1_9BACT</name>
<dbReference type="AlphaFoldDB" id="A0AAE3QYN1"/>
<dbReference type="Proteomes" id="UP001232063">
    <property type="component" value="Unassembled WGS sequence"/>
</dbReference>
<dbReference type="RefSeq" id="WP_314509989.1">
    <property type="nucleotide sequence ID" value="NZ_JASJOU010000002.1"/>
</dbReference>
<dbReference type="Pfam" id="PF20459">
    <property type="entry name" value="DUF6712"/>
    <property type="match status" value="2"/>
</dbReference>
<organism evidence="1 2">
    <name type="scientific">Xanthocytophaga agilis</name>
    <dbReference type="NCBI Taxonomy" id="3048010"/>
    <lineage>
        <taxon>Bacteria</taxon>
        <taxon>Pseudomonadati</taxon>
        <taxon>Bacteroidota</taxon>
        <taxon>Cytophagia</taxon>
        <taxon>Cytophagales</taxon>
        <taxon>Rhodocytophagaceae</taxon>
        <taxon>Xanthocytophaga</taxon>
    </lineage>
</organism>
<comment type="caution">
    <text evidence="1">The sequence shown here is derived from an EMBL/GenBank/DDBJ whole genome shotgun (WGS) entry which is preliminary data.</text>
</comment>
<dbReference type="InterPro" id="IPR046558">
    <property type="entry name" value="DUF6712"/>
</dbReference>
<gene>
    <name evidence="1" type="ORF">QNI22_07380</name>
</gene>
<evidence type="ECO:0000313" key="2">
    <source>
        <dbReference type="Proteomes" id="UP001232063"/>
    </source>
</evidence>
<protein>
    <submittedName>
        <fullName evidence="1">Uncharacterized protein</fullName>
    </submittedName>
</protein>
<keyword evidence="2" id="KW-1185">Reference proteome</keyword>